<dbReference type="PANTHER" id="PTHR11422:SF5">
    <property type="entry name" value="DIVERSE IMMUNOGLOBULIN DOMAIN-CONTAINING PROTEIN 1.1 ISOFORM X1-RELATED"/>
    <property type="match status" value="1"/>
</dbReference>
<protein>
    <recommendedName>
        <fullName evidence="2">Ig-like domain-containing protein</fullName>
    </recommendedName>
</protein>
<feature type="chain" id="PRO_5044768820" description="Ig-like domain-containing protein" evidence="1">
    <location>
        <begin position="26"/>
        <end position="256"/>
    </location>
</feature>
<evidence type="ECO:0000259" key="2">
    <source>
        <dbReference type="PROSITE" id="PS50835"/>
    </source>
</evidence>
<organism evidence="3 4">
    <name type="scientific">Pagothenia borchgrevinki</name>
    <name type="common">Bald rockcod</name>
    <name type="synonym">Trematomus borchgrevinki</name>
    <dbReference type="NCBI Taxonomy" id="8213"/>
    <lineage>
        <taxon>Eukaryota</taxon>
        <taxon>Metazoa</taxon>
        <taxon>Chordata</taxon>
        <taxon>Craniata</taxon>
        <taxon>Vertebrata</taxon>
        <taxon>Euteleostomi</taxon>
        <taxon>Actinopterygii</taxon>
        <taxon>Neopterygii</taxon>
        <taxon>Teleostei</taxon>
        <taxon>Neoteleostei</taxon>
        <taxon>Acanthomorphata</taxon>
        <taxon>Eupercaria</taxon>
        <taxon>Perciformes</taxon>
        <taxon>Notothenioidei</taxon>
        <taxon>Nototheniidae</taxon>
        <taxon>Pagothenia</taxon>
    </lineage>
</organism>
<dbReference type="EMBL" id="JBIYXZ010002079">
    <property type="protein sequence ID" value="KAL3052133.1"/>
    <property type="molecule type" value="Genomic_DNA"/>
</dbReference>
<feature type="domain" description="Ig-like" evidence="2">
    <location>
        <begin position="136"/>
        <end position="214"/>
    </location>
</feature>
<comment type="caution">
    <text evidence="3">The sequence shown here is derived from an EMBL/GenBank/DDBJ whole genome shotgun (WGS) entry which is preliminary data.</text>
</comment>
<feature type="domain" description="Ig-like" evidence="2">
    <location>
        <begin position="36"/>
        <end position="124"/>
    </location>
</feature>
<name>A0ABD2GEC3_PAGBO</name>
<sequence>MDEFKWIKMSSLLILLLQFTGAAIGQRSLVIFARVGDEVTLPCNYVIQDQDECDGTNWIFSNSGSAVMLVKGGQIGNHAKSDRLRVTENCSLVIKKVTEEDAGYYTCRQYNKANQQQGSDRHLYQSVVTMTEHQVNDEVTLRCSVTRSGRCRLTVKWLLQGQDVDKDHRDIKTSASYCFASVTFLTSHFSNTSRSELFSCEVTADGKVQTFSLQSSGEDTTATTESDTRSGFTTTASAITEDATGYSLFFYGNLFN</sequence>
<dbReference type="AlphaFoldDB" id="A0ABD2GEC3"/>
<dbReference type="SUPFAM" id="SSF48726">
    <property type="entry name" value="Immunoglobulin"/>
    <property type="match status" value="2"/>
</dbReference>
<proteinExistence type="predicted"/>
<keyword evidence="4" id="KW-1185">Reference proteome</keyword>
<feature type="signal peptide" evidence="1">
    <location>
        <begin position="1"/>
        <end position="25"/>
    </location>
</feature>
<dbReference type="InterPro" id="IPR013106">
    <property type="entry name" value="Ig_V-set"/>
</dbReference>
<dbReference type="InterPro" id="IPR013783">
    <property type="entry name" value="Ig-like_fold"/>
</dbReference>
<dbReference type="InterPro" id="IPR036179">
    <property type="entry name" value="Ig-like_dom_sf"/>
</dbReference>
<evidence type="ECO:0000313" key="4">
    <source>
        <dbReference type="Proteomes" id="UP001619887"/>
    </source>
</evidence>
<dbReference type="InterPro" id="IPR007110">
    <property type="entry name" value="Ig-like_dom"/>
</dbReference>
<dbReference type="SMART" id="SM00409">
    <property type="entry name" value="IG"/>
    <property type="match status" value="1"/>
</dbReference>
<dbReference type="InterPro" id="IPR003597">
    <property type="entry name" value="Ig_C1-set"/>
</dbReference>
<gene>
    <name evidence="3" type="ORF">OYC64_004815</name>
</gene>
<evidence type="ECO:0000256" key="1">
    <source>
        <dbReference type="SAM" id="SignalP"/>
    </source>
</evidence>
<dbReference type="InterPro" id="IPR003599">
    <property type="entry name" value="Ig_sub"/>
</dbReference>
<reference evidence="3 4" key="2">
    <citation type="journal article" date="2024" name="G3 (Bethesda)">
        <title>The genome of the cryopelagic Antarctic bald notothen, Trematomus borchgrevinki.</title>
        <authorList>
            <person name="Rayamajhi N."/>
            <person name="Rivera-Colon A.G."/>
            <person name="Minhas B.F."/>
            <person name="Cheng C.C."/>
            <person name="Catchen J.M."/>
        </authorList>
    </citation>
    <scope>NUCLEOTIDE SEQUENCE [LARGE SCALE GENOMIC DNA]</scope>
    <source>
        <strain evidence="3">AGRC-2024</strain>
    </source>
</reference>
<evidence type="ECO:0000313" key="3">
    <source>
        <dbReference type="EMBL" id="KAL3052133.1"/>
    </source>
</evidence>
<dbReference type="PROSITE" id="PS50835">
    <property type="entry name" value="IG_LIKE"/>
    <property type="match status" value="2"/>
</dbReference>
<keyword evidence="1" id="KW-0732">Signal</keyword>
<dbReference type="PANTHER" id="PTHR11422">
    <property type="entry name" value="T-CELL SURFACE GLYCOPROTEIN CD4"/>
    <property type="match status" value="1"/>
</dbReference>
<dbReference type="Gene3D" id="2.60.40.10">
    <property type="entry name" value="Immunoglobulins"/>
    <property type="match status" value="2"/>
</dbReference>
<dbReference type="Proteomes" id="UP001619887">
    <property type="component" value="Unassembled WGS sequence"/>
</dbReference>
<reference evidence="3 4" key="1">
    <citation type="journal article" date="2022" name="G3 (Bethesda)">
        <title>Evaluating Illumina-, Nanopore-, and PacBio-based genome assembly strategies with the bald notothen, Trematomus borchgrevinki.</title>
        <authorList>
            <person name="Rayamajhi N."/>
            <person name="Cheng C.C."/>
            <person name="Catchen J.M."/>
        </authorList>
    </citation>
    <scope>NUCLEOTIDE SEQUENCE [LARGE SCALE GENOMIC DNA]</scope>
    <source>
        <strain evidence="3">AGRC-2024</strain>
    </source>
</reference>
<dbReference type="Pfam" id="PF07686">
    <property type="entry name" value="V-set"/>
    <property type="match status" value="1"/>
</dbReference>
<accession>A0ABD2GEC3</accession>
<dbReference type="Pfam" id="PF07654">
    <property type="entry name" value="C1-set"/>
    <property type="match status" value="1"/>
</dbReference>